<dbReference type="STRING" id="1715693.PH7735_00267"/>
<protein>
    <recommendedName>
        <fullName evidence="3">GNAT family N-acetyltransferase</fullName>
    </recommendedName>
</protein>
<accession>A0A0N7M847</accession>
<organism evidence="1 2">
    <name type="scientific">Shimia thalassica</name>
    <dbReference type="NCBI Taxonomy" id="1715693"/>
    <lineage>
        <taxon>Bacteria</taxon>
        <taxon>Pseudomonadati</taxon>
        <taxon>Pseudomonadota</taxon>
        <taxon>Alphaproteobacteria</taxon>
        <taxon>Rhodobacterales</taxon>
        <taxon>Roseobacteraceae</taxon>
    </lineage>
</organism>
<name>A0A0N7M847_9RHOB</name>
<reference evidence="2" key="1">
    <citation type="submission" date="2015-09" db="EMBL/GenBank/DDBJ databases">
        <authorList>
            <person name="Rodrigo-Torres Lidia"/>
            <person name="Arahal R.David."/>
        </authorList>
    </citation>
    <scope>NUCLEOTIDE SEQUENCE [LARGE SCALE GENOMIC DNA]</scope>
    <source>
        <strain evidence="2">CECT 7735</strain>
    </source>
</reference>
<evidence type="ECO:0000313" key="2">
    <source>
        <dbReference type="Proteomes" id="UP000051870"/>
    </source>
</evidence>
<evidence type="ECO:0000313" key="1">
    <source>
        <dbReference type="EMBL" id="CUJ83481.1"/>
    </source>
</evidence>
<keyword evidence="2" id="KW-1185">Reference proteome</keyword>
<evidence type="ECO:0008006" key="3">
    <source>
        <dbReference type="Google" id="ProtNLM"/>
    </source>
</evidence>
<sequence>MIETRVLKGSALDTALDDVALLRINVFRAFPYLYDGDLEYERTYLNAYRESDRAVLVGAFDGNRLVGAATGTPLSDHSDDFSAAFGDSDIRLSDVFY</sequence>
<dbReference type="Proteomes" id="UP000051870">
    <property type="component" value="Unassembled WGS sequence"/>
</dbReference>
<dbReference type="EMBL" id="CYTW01000001">
    <property type="protein sequence ID" value="CUJ83481.1"/>
    <property type="molecule type" value="Genomic_DNA"/>
</dbReference>
<proteinExistence type="predicted"/>
<dbReference type="AlphaFoldDB" id="A0A0N7M847"/>
<gene>
    <name evidence="1" type="ORF">PH7735_00267</name>
</gene>